<evidence type="ECO:0000259" key="3">
    <source>
        <dbReference type="PROSITE" id="PS51186"/>
    </source>
</evidence>
<dbReference type="AlphaFoldDB" id="A0A494XZ13"/>
<evidence type="ECO:0000256" key="1">
    <source>
        <dbReference type="ARBA" id="ARBA00022679"/>
    </source>
</evidence>
<dbReference type="Proteomes" id="UP000270342">
    <property type="component" value="Unassembled WGS sequence"/>
</dbReference>
<feature type="domain" description="N-acetyltransferase" evidence="3">
    <location>
        <begin position="51"/>
        <end position="198"/>
    </location>
</feature>
<name>A0A494XZ13_9BURK</name>
<evidence type="ECO:0000256" key="2">
    <source>
        <dbReference type="ARBA" id="ARBA00023315"/>
    </source>
</evidence>
<dbReference type="PANTHER" id="PTHR43877">
    <property type="entry name" value="AMINOALKYLPHOSPHONATE N-ACETYLTRANSFERASE-RELATED-RELATED"/>
    <property type="match status" value="1"/>
</dbReference>
<dbReference type="CDD" id="cd04301">
    <property type="entry name" value="NAT_SF"/>
    <property type="match status" value="1"/>
</dbReference>
<dbReference type="Gene3D" id="3.40.630.30">
    <property type="match status" value="1"/>
</dbReference>
<accession>A0A494XZ13</accession>
<sequence>MRAGIDDAPLDGGYDADIAVIVSSARASIISEPAAAFAARRTYPKRIRMQITLLCDVPRFLPAVAKALHETFWLTDPEASIERAIDRLSQRLNAHALPFTLVAHDRDTLLGTGSVLVNEVPEDTVQSAWLSAVWVDEAHRGRGVGAAIVDACCAHARRLGEPALLLMTADEREFYERRGWTVIDAIAEPTVVMRRNLRTESAV</sequence>
<dbReference type="InterPro" id="IPR016181">
    <property type="entry name" value="Acyl_CoA_acyltransferase"/>
</dbReference>
<organism evidence="4 5">
    <name type="scientific">Pararobbsia silviterrae</name>
    <dbReference type="NCBI Taxonomy" id="1792498"/>
    <lineage>
        <taxon>Bacteria</taxon>
        <taxon>Pseudomonadati</taxon>
        <taxon>Pseudomonadota</taxon>
        <taxon>Betaproteobacteria</taxon>
        <taxon>Burkholderiales</taxon>
        <taxon>Burkholderiaceae</taxon>
        <taxon>Pararobbsia</taxon>
    </lineage>
</organism>
<evidence type="ECO:0000313" key="4">
    <source>
        <dbReference type="EMBL" id="RKP53374.1"/>
    </source>
</evidence>
<dbReference type="SUPFAM" id="SSF55729">
    <property type="entry name" value="Acyl-CoA N-acyltransferases (Nat)"/>
    <property type="match status" value="1"/>
</dbReference>
<dbReference type="InterPro" id="IPR000182">
    <property type="entry name" value="GNAT_dom"/>
</dbReference>
<proteinExistence type="predicted"/>
<dbReference type="EMBL" id="RBZU01000007">
    <property type="protein sequence ID" value="RKP53374.1"/>
    <property type="molecule type" value="Genomic_DNA"/>
</dbReference>
<evidence type="ECO:0000313" key="5">
    <source>
        <dbReference type="Proteomes" id="UP000270342"/>
    </source>
</evidence>
<keyword evidence="2" id="KW-0012">Acyltransferase</keyword>
<dbReference type="InterPro" id="IPR050832">
    <property type="entry name" value="Bact_Acetyltransf"/>
</dbReference>
<dbReference type="Pfam" id="PF00583">
    <property type="entry name" value="Acetyltransf_1"/>
    <property type="match status" value="1"/>
</dbReference>
<comment type="caution">
    <text evidence="4">The sequence shown here is derived from an EMBL/GenBank/DDBJ whole genome shotgun (WGS) entry which is preliminary data.</text>
</comment>
<dbReference type="GO" id="GO:0016747">
    <property type="term" value="F:acyltransferase activity, transferring groups other than amino-acyl groups"/>
    <property type="evidence" value="ECO:0007669"/>
    <property type="project" value="InterPro"/>
</dbReference>
<keyword evidence="1 4" id="KW-0808">Transferase</keyword>
<dbReference type="PROSITE" id="PS51186">
    <property type="entry name" value="GNAT"/>
    <property type="match status" value="1"/>
</dbReference>
<keyword evidence="5" id="KW-1185">Reference proteome</keyword>
<gene>
    <name evidence="4" type="ORF">D7S86_16790</name>
</gene>
<reference evidence="4 5" key="1">
    <citation type="submission" date="2018-10" db="EMBL/GenBank/DDBJ databases">
        <title>Robbsia sp. DHC34, isolated from soil.</title>
        <authorList>
            <person name="Gao Z.-H."/>
            <person name="Qiu L.-H."/>
        </authorList>
    </citation>
    <scope>NUCLEOTIDE SEQUENCE [LARGE SCALE GENOMIC DNA]</scope>
    <source>
        <strain evidence="4 5">DHC34</strain>
    </source>
</reference>
<protein>
    <submittedName>
        <fullName evidence="4">GNAT family N-acetyltransferase</fullName>
    </submittedName>
</protein>